<dbReference type="Proteomes" id="UP001176940">
    <property type="component" value="Unassembled WGS sequence"/>
</dbReference>
<proteinExistence type="predicted"/>
<dbReference type="EMBL" id="CAUEEQ010002780">
    <property type="protein sequence ID" value="CAJ0923617.1"/>
    <property type="molecule type" value="Genomic_DNA"/>
</dbReference>
<keyword evidence="2" id="KW-1185">Reference proteome</keyword>
<name>A0ABN9KY01_9NEOB</name>
<gene>
    <name evidence="1" type="ORF">RIMI_LOCUS2045100</name>
</gene>
<reference evidence="1" key="1">
    <citation type="submission" date="2023-07" db="EMBL/GenBank/DDBJ databases">
        <authorList>
            <person name="Stuckert A."/>
        </authorList>
    </citation>
    <scope>NUCLEOTIDE SEQUENCE</scope>
</reference>
<evidence type="ECO:0000313" key="2">
    <source>
        <dbReference type="Proteomes" id="UP001176940"/>
    </source>
</evidence>
<organism evidence="1 2">
    <name type="scientific">Ranitomeya imitator</name>
    <name type="common">mimic poison frog</name>
    <dbReference type="NCBI Taxonomy" id="111125"/>
    <lineage>
        <taxon>Eukaryota</taxon>
        <taxon>Metazoa</taxon>
        <taxon>Chordata</taxon>
        <taxon>Craniata</taxon>
        <taxon>Vertebrata</taxon>
        <taxon>Euteleostomi</taxon>
        <taxon>Amphibia</taxon>
        <taxon>Batrachia</taxon>
        <taxon>Anura</taxon>
        <taxon>Neobatrachia</taxon>
        <taxon>Hyloidea</taxon>
        <taxon>Dendrobatidae</taxon>
        <taxon>Dendrobatinae</taxon>
        <taxon>Ranitomeya</taxon>
    </lineage>
</organism>
<feature type="non-terminal residue" evidence="1">
    <location>
        <position position="106"/>
    </location>
</feature>
<sequence length="106" mass="11738">MFASEKQQCCACNKLPIIFLPVGNQTNQFYCSKKFISKHLVKSKGYFRGAVRTAIAGTFGRFGLSALDMGCPGELIPLIRSSVAPSTWRAYGKVWDEWCILAADKP</sequence>
<protein>
    <submittedName>
        <fullName evidence="1">Uncharacterized protein</fullName>
    </submittedName>
</protein>
<accession>A0ABN9KY01</accession>
<comment type="caution">
    <text evidence="1">The sequence shown here is derived from an EMBL/GenBank/DDBJ whole genome shotgun (WGS) entry which is preliminary data.</text>
</comment>
<evidence type="ECO:0000313" key="1">
    <source>
        <dbReference type="EMBL" id="CAJ0923617.1"/>
    </source>
</evidence>